<protein>
    <submittedName>
        <fullName evidence="3">SRPBCC family protein</fullName>
    </submittedName>
</protein>
<name>A0A921G499_SPOPS</name>
<feature type="domain" description="Activator of Hsp90 ATPase homologue 1/2-like C-terminal" evidence="2">
    <location>
        <begin position="22"/>
        <end position="133"/>
    </location>
</feature>
<dbReference type="Pfam" id="PF08327">
    <property type="entry name" value="AHSA1"/>
    <property type="match status" value="1"/>
</dbReference>
<comment type="similarity">
    <text evidence="1">Belongs to the AHA1 family.</text>
</comment>
<evidence type="ECO:0000259" key="2">
    <source>
        <dbReference type="Pfam" id="PF08327"/>
    </source>
</evidence>
<evidence type="ECO:0000256" key="1">
    <source>
        <dbReference type="ARBA" id="ARBA00006817"/>
    </source>
</evidence>
<sequence>MKAVIEKVEDGYIERFERSLHHSVEKVWVALTDNRKLERWFSNLQVIELRKGGTIKFNMNDGSGSSIDMEITDFKKGSILEYEWGDGRVRFELYSKSEGCLLIMKEFISTLNDHTPKDLAGWHVSLDILSALLNEHYMDFPKDEWEKWYKKYSLAIKQIEQ</sequence>
<gene>
    <name evidence="3" type="ORF">K8V56_21525</name>
</gene>
<evidence type="ECO:0000313" key="4">
    <source>
        <dbReference type="Proteomes" id="UP000698173"/>
    </source>
</evidence>
<dbReference type="EMBL" id="DYWT01000319">
    <property type="protein sequence ID" value="HJF34352.1"/>
    <property type="molecule type" value="Genomic_DNA"/>
</dbReference>
<reference evidence="3" key="2">
    <citation type="submission" date="2021-09" db="EMBL/GenBank/DDBJ databases">
        <authorList>
            <person name="Gilroy R."/>
        </authorList>
    </citation>
    <scope>NUCLEOTIDE SEQUENCE</scope>
    <source>
        <strain evidence="3">CHK171-7178</strain>
    </source>
</reference>
<dbReference type="InterPro" id="IPR023393">
    <property type="entry name" value="START-like_dom_sf"/>
</dbReference>
<evidence type="ECO:0000313" key="3">
    <source>
        <dbReference type="EMBL" id="HJF34352.1"/>
    </source>
</evidence>
<dbReference type="InterPro" id="IPR013538">
    <property type="entry name" value="ASHA1/2-like_C"/>
</dbReference>
<dbReference type="Proteomes" id="UP000698173">
    <property type="component" value="Unassembled WGS sequence"/>
</dbReference>
<accession>A0A921G499</accession>
<dbReference type="CDD" id="cd08899">
    <property type="entry name" value="SRPBCC_CalC_Aha1-like_6"/>
    <property type="match status" value="1"/>
</dbReference>
<reference evidence="3" key="1">
    <citation type="journal article" date="2021" name="PeerJ">
        <title>Extensive microbial diversity within the chicken gut microbiome revealed by metagenomics and culture.</title>
        <authorList>
            <person name="Gilroy R."/>
            <person name="Ravi A."/>
            <person name="Getino M."/>
            <person name="Pursley I."/>
            <person name="Horton D.L."/>
            <person name="Alikhan N.F."/>
            <person name="Baker D."/>
            <person name="Gharbi K."/>
            <person name="Hall N."/>
            <person name="Watson M."/>
            <person name="Adriaenssens E.M."/>
            <person name="Foster-Nyarko E."/>
            <person name="Jarju S."/>
            <person name="Secka A."/>
            <person name="Antonio M."/>
            <person name="Oren A."/>
            <person name="Chaudhuri R.R."/>
            <person name="La Ragione R."/>
            <person name="Hildebrand F."/>
            <person name="Pallen M.J."/>
        </authorList>
    </citation>
    <scope>NUCLEOTIDE SEQUENCE</scope>
    <source>
        <strain evidence="3">CHK171-7178</strain>
    </source>
</reference>
<organism evidence="3 4">
    <name type="scientific">Sporosarcina psychrophila</name>
    <name type="common">Bacillus psychrophilus</name>
    <dbReference type="NCBI Taxonomy" id="1476"/>
    <lineage>
        <taxon>Bacteria</taxon>
        <taxon>Bacillati</taxon>
        <taxon>Bacillota</taxon>
        <taxon>Bacilli</taxon>
        <taxon>Bacillales</taxon>
        <taxon>Caryophanaceae</taxon>
        <taxon>Sporosarcina</taxon>
    </lineage>
</organism>
<dbReference type="AlphaFoldDB" id="A0A921G499"/>
<comment type="caution">
    <text evidence="3">The sequence shown here is derived from an EMBL/GenBank/DDBJ whole genome shotgun (WGS) entry which is preliminary data.</text>
</comment>
<dbReference type="SUPFAM" id="SSF55961">
    <property type="entry name" value="Bet v1-like"/>
    <property type="match status" value="1"/>
</dbReference>
<proteinExistence type="inferred from homology"/>
<dbReference type="Gene3D" id="3.30.530.20">
    <property type="match status" value="1"/>
</dbReference>